<evidence type="ECO:0000313" key="3">
    <source>
        <dbReference type="Proteomes" id="UP000518300"/>
    </source>
</evidence>
<gene>
    <name evidence="2" type="ORF">HG543_53425</name>
</gene>
<feature type="chain" id="PRO_5032766227" description="Lipoprotein" evidence="1">
    <location>
        <begin position="29"/>
        <end position="268"/>
    </location>
</feature>
<organism evidence="2 3">
    <name type="scientific">Pyxidicoccus fallax</name>
    <dbReference type="NCBI Taxonomy" id="394095"/>
    <lineage>
        <taxon>Bacteria</taxon>
        <taxon>Pseudomonadati</taxon>
        <taxon>Myxococcota</taxon>
        <taxon>Myxococcia</taxon>
        <taxon>Myxococcales</taxon>
        <taxon>Cystobacterineae</taxon>
        <taxon>Myxococcaceae</taxon>
        <taxon>Pyxidicoccus</taxon>
    </lineage>
</organism>
<dbReference type="SUPFAM" id="SSF81901">
    <property type="entry name" value="HCP-like"/>
    <property type="match status" value="1"/>
</dbReference>
<keyword evidence="1" id="KW-0732">Signal</keyword>
<reference evidence="2 3" key="1">
    <citation type="submission" date="2020-04" db="EMBL/GenBank/DDBJ databases">
        <title>Draft genome of Pyxidicoccus fallax type strain.</title>
        <authorList>
            <person name="Whitworth D.E."/>
        </authorList>
    </citation>
    <scope>NUCLEOTIDE SEQUENCE [LARGE SCALE GENOMIC DNA]</scope>
    <source>
        <strain evidence="2 3">DSM 14698</strain>
    </source>
</reference>
<dbReference type="Proteomes" id="UP000518300">
    <property type="component" value="Unassembled WGS sequence"/>
</dbReference>
<name>A0A848LZN7_9BACT</name>
<feature type="signal peptide" evidence="1">
    <location>
        <begin position="1"/>
        <end position="28"/>
    </location>
</feature>
<evidence type="ECO:0000256" key="1">
    <source>
        <dbReference type="SAM" id="SignalP"/>
    </source>
</evidence>
<protein>
    <recommendedName>
        <fullName evidence="4">Lipoprotein</fullName>
    </recommendedName>
</protein>
<dbReference type="AlphaFoldDB" id="A0A848LZN7"/>
<evidence type="ECO:0008006" key="4">
    <source>
        <dbReference type="Google" id="ProtNLM"/>
    </source>
</evidence>
<accession>A0A848LZN7</accession>
<keyword evidence="3" id="KW-1185">Reference proteome</keyword>
<sequence>MWRTWLMAVAAPLLVACATTGPVSPASACYAGKAYACGQWGDELLQQGERDAADLAHERACEEGVTSSCLTLGRLRMEKGDLDGAEPPLVKVYEASWEEGAVALAELRETRGGVGDRDIAERLRREAPALDKPSFDFVFAYRADVSNGPGTEITLNIQPMALYERRLTFGANTSFSLSGAVELNGFAGYQHFFSSWLVTYARVMMGAALSAVPGQGPNVGAELGAKLCLGSIGHLNLAAGSTRASPGYVSVGLGLDGLLVLIAAAHIR</sequence>
<proteinExistence type="predicted"/>
<evidence type="ECO:0000313" key="2">
    <source>
        <dbReference type="EMBL" id="NMO23597.1"/>
    </source>
</evidence>
<dbReference type="EMBL" id="JABBJJ010000680">
    <property type="protein sequence ID" value="NMO23597.1"/>
    <property type="molecule type" value="Genomic_DNA"/>
</dbReference>
<dbReference type="PROSITE" id="PS51257">
    <property type="entry name" value="PROKAR_LIPOPROTEIN"/>
    <property type="match status" value="1"/>
</dbReference>
<comment type="caution">
    <text evidence="2">The sequence shown here is derived from an EMBL/GenBank/DDBJ whole genome shotgun (WGS) entry which is preliminary data.</text>
</comment>